<dbReference type="Proteomes" id="UP000615446">
    <property type="component" value="Unassembled WGS sequence"/>
</dbReference>
<sequence length="158" mass="18061">MCSKPHTEVDLESNSSICKNGSSNTPTDRNVDHSPYCIDTKHDMLEILKANSKEVDKLFEQIQIRNEDGINTHYYSLMPHEHWQSTPFDTNIAESAHAMINRTGKPLKLKTAILRGWKHDDCIYMRIQTHQQTGVPMSSKDKSDYGKKVQANKRSSKS</sequence>
<reference evidence="3" key="2">
    <citation type="submission" date="2019-10" db="EMBL/GenBank/DDBJ databases">
        <title>Conservation and host-specific expression of non-tandemly repeated heterogenous ribosome RNA gene in arbuscular mycorrhizal fungi.</title>
        <authorList>
            <person name="Maeda T."/>
            <person name="Kobayashi Y."/>
            <person name="Nakagawa T."/>
            <person name="Ezawa T."/>
            <person name="Yamaguchi K."/>
            <person name="Bino T."/>
            <person name="Nishimoto Y."/>
            <person name="Shigenobu S."/>
            <person name="Kawaguchi M."/>
        </authorList>
    </citation>
    <scope>NUCLEOTIDE SEQUENCE</scope>
    <source>
        <strain evidence="3">HR1</strain>
    </source>
</reference>
<keyword evidence="4" id="KW-1185">Reference proteome</keyword>
<evidence type="ECO:0000313" key="4">
    <source>
        <dbReference type="Proteomes" id="UP000247702"/>
    </source>
</evidence>
<organism evidence="2 4">
    <name type="scientific">Rhizophagus clarus</name>
    <dbReference type="NCBI Taxonomy" id="94130"/>
    <lineage>
        <taxon>Eukaryota</taxon>
        <taxon>Fungi</taxon>
        <taxon>Fungi incertae sedis</taxon>
        <taxon>Mucoromycota</taxon>
        <taxon>Glomeromycotina</taxon>
        <taxon>Glomeromycetes</taxon>
        <taxon>Glomerales</taxon>
        <taxon>Glomeraceae</taxon>
        <taxon>Rhizophagus</taxon>
    </lineage>
</organism>
<reference evidence="2 4" key="1">
    <citation type="submission" date="2017-11" db="EMBL/GenBank/DDBJ databases">
        <title>The genome of Rhizophagus clarus HR1 reveals common genetic basis of auxotrophy among arbuscular mycorrhizal fungi.</title>
        <authorList>
            <person name="Kobayashi Y."/>
        </authorList>
    </citation>
    <scope>NUCLEOTIDE SEQUENCE [LARGE SCALE GENOMIC DNA]</scope>
    <source>
        <strain evidence="2 4">HR1</strain>
    </source>
</reference>
<evidence type="ECO:0000313" key="2">
    <source>
        <dbReference type="EMBL" id="GBB97340.1"/>
    </source>
</evidence>
<gene>
    <name evidence="3" type="ORF">RCL2_000041700</name>
    <name evidence="2" type="ORF">RclHR1_02970015</name>
</gene>
<evidence type="ECO:0000256" key="1">
    <source>
        <dbReference type="SAM" id="MobiDB-lite"/>
    </source>
</evidence>
<feature type="compositionally biased region" description="Polar residues" evidence="1">
    <location>
        <begin position="12"/>
        <end position="28"/>
    </location>
</feature>
<protein>
    <submittedName>
        <fullName evidence="2">Uncharacterized protein</fullName>
    </submittedName>
</protein>
<dbReference type="EMBL" id="BEXD01002190">
    <property type="protein sequence ID" value="GBB97340.1"/>
    <property type="molecule type" value="Genomic_DNA"/>
</dbReference>
<feature type="region of interest" description="Disordered" evidence="1">
    <location>
        <begin position="131"/>
        <end position="158"/>
    </location>
</feature>
<dbReference type="AlphaFoldDB" id="A0A2Z6R5J1"/>
<comment type="caution">
    <text evidence="2">The sequence shown here is derived from an EMBL/GenBank/DDBJ whole genome shotgun (WGS) entry which is preliminary data.</text>
</comment>
<dbReference type="OrthoDB" id="2433551at2759"/>
<accession>A0A2Z6R5J1</accession>
<name>A0A2Z6R5J1_9GLOM</name>
<dbReference type="Proteomes" id="UP000247702">
    <property type="component" value="Unassembled WGS sequence"/>
</dbReference>
<evidence type="ECO:0000313" key="3">
    <source>
        <dbReference type="EMBL" id="GES72873.1"/>
    </source>
</evidence>
<dbReference type="EMBL" id="BLAL01000004">
    <property type="protein sequence ID" value="GES72873.1"/>
    <property type="molecule type" value="Genomic_DNA"/>
</dbReference>
<proteinExistence type="predicted"/>
<feature type="region of interest" description="Disordered" evidence="1">
    <location>
        <begin position="1"/>
        <end position="32"/>
    </location>
</feature>